<dbReference type="Pfam" id="PF05065">
    <property type="entry name" value="Phage_capsid"/>
    <property type="match status" value="1"/>
</dbReference>
<dbReference type="STRING" id="67331.SAMN04490357_1038"/>
<evidence type="ECO:0000313" key="3">
    <source>
        <dbReference type="EMBL" id="SEC04431.1"/>
    </source>
</evidence>
<dbReference type="AlphaFoldDB" id="A0A1H4PAI5"/>
<name>A0A1H4PAI5_9ACTN</name>
<feature type="domain" description="Phage capsid-like C-terminal" evidence="2">
    <location>
        <begin position="161"/>
        <end position="442"/>
    </location>
</feature>
<proteinExistence type="predicted"/>
<evidence type="ECO:0000256" key="1">
    <source>
        <dbReference type="ARBA" id="ARBA00004328"/>
    </source>
</evidence>
<comment type="subcellular location">
    <subcellularLocation>
        <location evidence="1">Virion</location>
    </subcellularLocation>
</comment>
<dbReference type="InterPro" id="IPR024455">
    <property type="entry name" value="Phage_capsid"/>
</dbReference>
<evidence type="ECO:0000313" key="4">
    <source>
        <dbReference type="Proteomes" id="UP000182375"/>
    </source>
</evidence>
<dbReference type="Gene3D" id="3.30.2400.10">
    <property type="entry name" value="Major capsid protein gp5"/>
    <property type="match status" value="1"/>
</dbReference>
<sequence>MATPTNTVPRNADELAEMLSDPAKVREIANSRESLTEFIDAYAQKQQGEGTDLNRLVAEETQKQFADFLREHGADIKNKDAAGAIKRLDLDPQARRGDGNMLTSHRQATAHNSAASGAVLDGVFDNAMDYAKTIWHMNNRPDAEKLSALRNAASSVSPSDGGFLVPETLRSNLAQIALEDSVVRPRATVVPMDSARVPMPMIDSTTNQGSVFGGMVAYWGEESAMLQDSNPKFGRIVLDAKKLTGLSAVPNELLQDSIVSFSALLESLWPKAIAFSEDAAFQTGSGVGEPKGYRGAANKAAVAISRGTANTIKYTDIVAMYAQMLPSSLSRAVWICSPDAIPQLLQMSLTVGTGGNSMFVVNATDSMPMSIFGRPLIITEKASPLGTRGDLSFVDLSYYLIGDRQQMSMDSSTDYRFGNDQTTFRIIQRVDGQPWLKSAITPQNGSSNKLSPFIELA</sequence>
<organism evidence="3 4">
    <name type="scientific">Streptomyces misionensis</name>
    <dbReference type="NCBI Taxonomy" id="67331"/>
    <lineage>
        <taxon>Bacteria</taxon>
        <taxon>Bacillati</taxon>
        <taxon>Actinomycetota</taxon>
        <taxon>Actinomycetes</taxon>
        <taxon>Kitasatosporales</taxon>
        <taxon>Streptomycetaceae</taxon>
        <taxon>Streptomyces</taxon>
    </lineage>
</organism>
<dbReference type="EMBL" id="FNTD01000004">
    <property type="protein sequence ID" value="SEC04431.1"/>
    <property type="molecule type" value="Genomic_DNA"/>
</dbReference>
<accession>A0A1H4PAI5</accession>
<dbReference type="SUPFAM" id="SSF56563">
    <property type="entry name" value="Major capsid protein gp5"/>
    <property type="match status" value="1"/>
</dbReference>
<reference evidence="3 4" key="1">
    <citation type="submission" date="2016-10" db="EMBL/GenBank/DDBJ databases">
        <authorList>
            <person name="de Groot N.N."/>
        </authorList>
    </citation>
    <scope>NUCLEOTIDE SEQUENCE [LARGE SCALE GENOMIC DNA]</scope>
    <source>
        <strain evidence="3 4">DSM 40306</strain>
    </source>
</reference>
<dbReference type="InterPro" id="IPR054612">
    <property type="entry name" value="Phage_capsid-like_C"/>
</dbReference>
<dbReference type="GeneID" id="95510277"/>
<gene>
    <name evidence="3" type="ORF">SAMN04490357_1038</name>
</gene>
<evidence type="ECO:0000259" key="2">
    <source>
        <dbReference type="Pfam" id="PF05065"/>
    </source>
</evidence>
<dbReference type="NCBIfam" id="TIGR01554">
    <property type="entry name" value="major_cap_HK97"/>
    <property type="match status" value="1"/>
</dbReference>
<dbReference type="Proteomes" id="UP000182375">
    <property type="component" value="Unassembled WGS sequence"/>
</dbReference>
<dbReference type="Gene3D" id="3.30.2320.10">
    <property type="entry name" value="hypothetical protein PF0899 domain"/>
    <property type="match status" value="1"/>
</dbReference>
<protein>
    <submittedName>
        <fullName evidence="3">Phage major capsid protein, HK97 family</fullName>
    </submittedName>
</protein>
<dbReference type="RefSeq" id="WP_074990981.1">
    <property type="nucleotide sequence ID" value="NZ_FNTD01000004.1"/>
</dbReference>